<accession>A0A5J4N6R3</accession>
<evidence type="ECO:0000259" key="1">
    <source>
        <dbReference type="Pfam" id="PF04991"/>
    </source>
</evidence>
<dbReference type="EMBL" id="QNGE01006978">
    <property type="protein sequence ID" value="KAA3671215.1"/>
    <property type="molecule type" value="Genomic_DNA"/>
</dbReference>
<name>A0A5J4N6R3_9TREM</name>
<protein>
    <recommendedName>
        <fullName evidence="1">LicD/FKTN/FKRP nucleotidyltransferase domain-containing protein</fullName>
    </recommendedName>
</protein>
<feature type="domain" description="LicD/FKTN/FKRP nucleotidyltransferase" evidence="1">
    <location>
        <begin position="130"/>
        <end position="160"/>
    </location>
</feature>
<organism evidence="2 3">
    <name type="scientific">Paragonimus westermani</name>
    <dbReference type="NCBI Taxonomy" id="34504"/>
    <lineage>
        <taxon>Eukaryota</taxon>
        <taxon>Metazoa</taxon>
        <taxon>Spiralia</taxon>
        <taxon>Lophotrochozoa</taxon>
        <taxon>Platyhelminthes</taxon>
        <taxon>Trematoda</taxon>
        <taxon>Digenea</taxon>
        <taxon>Plagiorchiida</taxon>
        <taxon>Troglotremata</taxon>
        <taxon>Troglotrematidae</taxon>
        <taxon>Paragonimus</taxon>
    </lineage>
</organism>
<dbReference type="Proteomes" id="UP000324629">
    <property type="component" value="Unassembled WGS sequence"/>
</dbReference>
<dbReference type="GO" id="GO:0009100">
    <property type="term" value="P:glycoprotein metabolic process"/>
    <property type="evidence" value="ECO:0007669"/>
    <property type="project" value="UniProtKB-ARBA"/>
</dbReference>
<dbReference type="InterPro" id="IPR007074">
    <property type="entry name" value="LicD/FKTN/FKRP_NTP_transf"/>
</dbReference>
<proteinExistence type="predicted"/>
<keyword evidence="3" id="KW-1185">Reference proteome</keyword>
<sequence length="364" mass="41610">MRLYKLSFRRVSALIFTCALGILVLSPKYNLRSPVLESALIDEASKPSLFLVHAYLDELQMSRLPNLTAINWPPEPLAQRPAGSRNHSGYQIPLPPPFELVMSRAQRELSKKLLLTFADIMFANGLGDRFMLCGGTLLGSFRHHDFVPWDDDVDIYVDIEVRPKVRSLLRKNKEGYLLSEFQHLDKLYAKTIKQSEEHLDLEYSRAVGSWRWPFLDIIYFQIQGTNVVDVGFETKYHLNTVFPLYFRPFGTDWYPSPRDPLDVLRRSVKTSELCVVSSFSHVTGTSRAEWSMECSSLGSRYAFVSHRLCQEETVPSTTDDMVLSEERLVQRDSSGRVMIVHSLCLAVPASNANTETYAMRSSRN</sequence>
<comment type="caution">
    <text evidence="2">The sequence shown here is derived from an EMBL/GenBank/DDBJ whole genome shotgun (WGS) entry which is preliminary data.</text>
</comment>
<dbReference type="InterPro" id="IPR052942">
    <property type="entry name" value="LPS_cholinephosphotransferase"/>
</dbReference>
<gene>
    <name evidence="2" type="ORF">DEA37_0005592</name>
</gene>
<dbReference type="AlphaFoldDB" id="A0A5J4N6R3"/>
<evidence type="ECO:0000313" key="2">
    <source>
        <dbReference type="EMBL" id="KAA3671215.1"/>
    </source>
</evidence>
<dbReference type="PANTHER" id="PTHR43404">
    <property type="entry name" value="LIPOPOLYSACCHARIDE CHOLINEPHOSPHOTRANSFERASE LICD"/>
    <property type="match status" value="1"/>
</dbReference>
<evidence type="ECO:0000313" key="3">
    <source>
        <dbReference type="Proteomes" id="UP000324629"/>
    </source>
</evidence>
<reference evidence="2 3" key="1">
    <citation type="journal article" date="2019" name="Gigascience">
        <title>Whole-genome sequence of the oriental lung fluke Paragonimus westermani.</title>
        <authorList>
            <person name="Oey H."/>
            <person name="Zakrzewski M."/>
            <person name="Narain K."/>
            <person name="Devi K.R."/>
            <person name="Agatsuma T."/>
            <person name="Nawaratna S."/>
            <person name="Gobert G.N."/>
            <person name="Jones M.K."/>
            <person name="Ragan M.A."/>
            <person name="McManus D.P."/>
            <person name="Krause L."/>
        </authorList>
    </citation>
    <scope>NUCLEOTIDE SEQUENCE [LARGE SCALE GENOMIC DNA]</scope>
    <source>
        <strain evidence="2 3">IND2009</strain>
    </source>
</reference>
<dbReference type="Pfam" id="PF04991">
    <property type="entry name" value="LicD"/>
    <property type="match status" value="1"/>
</dbReference>
<dbReference type="PANTHER" id="PTHR43404:SF2">
    <property type="entry name" value="LIPOPOLYSACCHARIDE CHOLINEPHOSPHOTRANSFERASE LICD"/>
    <property type="match status" value="1"/>
</dbReference>